<gene>
    <name evidence="1" type="ORF">A3D04_02780</name>
</gene>
<dbReference type="Proteomes" id="UP000177369">
    <property type="component" value="Unassembled WGS sequence"/>
</dbReference>
<comment type="caution">
    <text evidence="1">The sequence shown here is derived from an EMBL/GenBank/DDBJ whole genome shotgun (WGS) entry which is preliminary data.</text>
</comment>
<proteinExistence type="predicted"/>
<organism evidence="1 2">
    <name type="scientific">Candidatus Curtissbacteria bacterium RIFCSPHIGHO2_02_FULL_40_16b</name>
    <dbReference type="NCBI Taxonomy" id="1797714"/>
    <lineage>
        <taxon>Bacteria</taxon>
        <taxon>Candidatus Curtissiibacteriota</taxon>
    </lineage>
</organism>
<dbReference type="EMBL" id="MFBD01000030">
    <property type="protein sequence ID" value="OGD88374.1"/>
    <property type="molecule type" value="Genomic_DNA"/>
</dbReference>
<dbReference type="PANTHER" id="PTHR37953:SF1">
    <property type="entry name" value="UPF0127 PROTEIN MJ1496"/>
    <property type="match status" value="1"/>
</dbReference>
<dbReference type="InterPro" id="IPR003795">
    <property type="entry name" value="DUF192"/>
</dbReference>
<dbReference type="Gene3D" id="2.60.120.1140">
    <property type="entry name" value="Protein of unknown function DUF192"/>
    <property type="match status" value="1"/>
</dbReference>
<dbReference type="PANTHER" id="PTHR37953">
    <property type="entry name" value="UPF0127 PROTEIN MJ1496"/>
    <property type="match status" value="1"/>
</dbReference>
<dbReference type="Pfam" id="PF02643">
    <property type="entry name" value="DUF192"/>
    <property type="match status" value="1"/>
</dbReference>
<dbReference type="InterPro" id="IPR038695">
    <property type="entry name" value="Saro_0823-like_sf"/>
</dbReference>
<dbReference type="STRING" id="1797714.A3D04_02780"/>
<reference evidence="1 2" key="1">
    <citation type="journal article" date="2016" name="Nat. Commun.">
        <title>Thousands of microbial genomes shed light on interconnected biogeochemical processes in an aquifer system.</title>
        <authorList>
            <person name="Anantharaman K."/>
            <person name="Brown C.T."/>
            <person name="Hug L.A."/>
            <person name="Sharon I."/>
            <person name="Castelle C.J."/>
            <person name="Probst A.J."/>
            <person name="Thomas B.C."/>
            <person name="Singh A."/>
            <person name="Wilkins M.J."/>
            <person name="Karaoz U."/>
            <person name="Brodie E.L."/>
            <person name="Williams K.H."/>
            <person name="Hubbard S.S."/>
            <person name="Banfield J.F."/>
        </authorList>
    </citation>
    <scope>NUCLEOTIDE SEQUENCE [LARGE SCALE GENOMIC DNA]</scope>
</reference>
<name>A0A1F5G973_9BACT</name>
<accession>A0A1F5G973</accession>
<evidence type="ECO:0000313" key="2">
    <source>
        <dbReference type="Proteomes" id="UP000177369"/>
    </source>
</evidence>
<evidence type="ECO:0008006" key="3">
    <source>
        <dbReference type="Google" id="ProtNLM"/>
    </source>
</evidence>
<protein>
    <recommendedName>
        <fullName evidence="3">DUF192 domain-containing protein</fullName>
    </recommendedName>
</protein>
<dbReference type="AlphaFoldDB" id="A0A1F5G973"/>
<sequence length="180" mass="20066">MNLKKDLAIIGGLFLVIAALLVFGRGFTTVGQLPGARESTQSAGTNPREQVEEGKTRIRAKTLDVTAEIAASDKEKKKGLSDRESLPISEGMFFVYDKMANYTFWMKDVQFPIDIIWIDKDKKIVYIAHNAQPERDKNDDELKRYKPSAEAQYILEINAGLAAANGLEIGDQVDFVLQTP</sequence>
<evidence type="ECO:0000313" key="1">
    <source>
        <dbReference type="EMBL" id="OGD88374.1"/>
    </source>
</evidence>